<dbReference type="Proteomes" id="UP000180215">
    <property type="component" value="Unassembled WGS sequence"/>
</dbReference>
<evidence type="ECO:0000313" key="3">
    <source>
        <dbReference type="Proteomes" id="UP000180215"/>
    </source>
</evidence>
<evidence type="ECO:0000313" key="1">
    <source>
        <dbReference type="EMBL" id="OHV18345.1"/>
    </source>
</evidence>
<dbReference type="RefSeq" id="WP_003598680.1">
    <property type="nucleotide sequence ID" value="NZ_BJVP01000063.1"/>
</dbReference>
<sequence length="64" mass="6352">MGIPAGTVVVTAVTVEEVGTVMVADMEGRTVGMGAAGDMVTPVGTEVGTDVPLVAATISNHLRL</sequence>
<dbReference type="EMBL" id="CP073633">
    <property type="protein sequence ID" value="WHQ71080.1"/>
    <property type="molecule type" value="Genomic_DNA"/>
</dbReference>
<reference evidence="1 3" key="1">
    <citation type="submission" date="2016-10" db="EMBL/GenBank/DDBJ databases">
        <title>Draft genome sequence of Methylobacterium extorquens CP3, a seed endophyte of Crotalaria pumila with plant growth-promoting and metal tolerance properties.</title>
        <authorList>
            <person name="Sanchez-Lopez A.S."/>
            <person name="Van Hamme J.D."/>
            <person name="Thijs S."/>
            <person name="Mcammond B.M."/>
            <person name="Stevens V."/>
            <person name="Gonzalez-Chavez M.D.C."/>
            <person name="Vangronsveld J."/>
        </authorList>
    </citation>
    <scope>NUCLEOTIDE SEQUENCE [LARGE SCALE GENOMIC DNA]</scope>
    <source>
        <strain evidence="1 3">CP3</strain>
    </source>
</reference>
<gene>
    <name evidence="1" type="ORF">BK022_00275</name>
    <name evidence="2" type="ORF">KEC54_05665</name>
</gene>
<protein>
    <submittedName>
        <fullName evidence="1">Uncharacterized protein</fullName>
    </submittedName>
</protein>
<dbReference type="GeneID" id="72988438"/>
<accession>A0A1S1PBI7</accession>
<dbReference type="AlphaFoldDB" id="A0A1S1PBI7"/>
<reference evidence="2" key="2">
    <citation type="journal article" date="2022" name="Biotechnol. Bioprocess Eng.">
        <title>Pan-genome Analysis Reveals Comparative Genomic Features of Central Metabolic Pathways in Methylorubrum extorquens.</title>
        <authorList>
            <person name="Lee G.M."/>
            <person name="Scott-Nevros Z.K."/>
            <person name="Lee S.-M."/>
            <person name="Kim D."/>
        </authorList>
    </citation>
    <scope>NUCLEOTIDE SEQUENCE</scope>
    <source>
        <strain evidence="2">ATCC 55366</strain>
    </source>
</reference>
<name>A0A1S1PBI7_METEX</name>
<dbReference type="Proteomes" id="UP001223720">
    <property type="component" value="Chromosome"/>
</dbReference>
<dbReference type="EMBL" id="MNAO01000001">
    <property type="protein sequence ID" value="OHV18345.1"/>
    <property type="molecule type" value="Genomic_DNA"/>
</dbReference>
<proteinExistence type="predicted"/>
<evidence type="ECO:0000313" key="2">
    <source>
        <dbReference type="EMBL" id="WHQ71080.1"/>
    </source>
</evidence>
<organism evidence="1 3">
    <name type="scientific">Methylorubrum extorquens</name>
    <name type="common">Methylobacterium dichloromethanicum</name>
    <name type="synonym">Methylobacterium extorquens</name>
    <dbReference type="NCBI Taxonomy" id="408"/>
    <lineage>
        <taxon>Bacteria</taxon>
        <taxon>Pseudomonadati</taxon>
        <taxon>Pseudomonadota</taxon>
        <taxon>Alphaproteobacteria</taxon>
        <taxon>Hyphomicrobiales</taxon>
        <taxon>Methylobacteriaceae</taxon>
        <taxon>Methylorubrum</taxon>
    </lineage>
</organism>